<evidence type="ECO:0000313" key="1">
    <source>
        <dbReference type="EMBL" id="KQJ82966.1"/>
    </source>
</evidence>
<protein>
    <submittedName>
        <fullName evidence="1 2">Uncharacterized protein</fullName>
    </submittedName>
</protein>
<keyword evidence="3" id="KW-1185">Reference proteome</keyword>
<name>A0A0Q3E5I2_BRADI</name>
<dbReference type="PANTHER" id="PTHR33383">
    <property type="entry name" value="MEMBRANE PROTEIN INSERTION EFFICIENCY FACTOR-RELATED"/>
    <property type="match status" value="1"/>
</dbReference>
<dbReference type="Gramene" id="KQJ82966">
    <property type="protein sequence ID" value="KQJ82966"/>
    <property type="gene ID" value="BRADI_5g12336v3"/>
</dbReference>
<dbReference type="Proteomes" id="UP000008810">
    <property type="component" value="Chromosome 5"/>
</dbReference>
<accession>A0A0Q3E5I2</accession>
<dbReference type="AlphaFoldDB" id="A0A0Q3E5I2"/>
<sequence>MAMAAAVSISLFPTLAGHPLARRTPSFAGLYKKKRMISVKRVCCSTDDEDEKVDDLGVNVALSMLKFYKREVSPLLPSSCRYVPTCIDYSMQAYERYGLAKGAILTARCMCRCNPLSGQGYDPPRWFGGEELPEE</sequence>
<proteinExistence type="inferred from homology"/>
<dbReference type="NCBIfam" id="TIGR00278">
    <property type="entry name" value="membrane protein insertion efficiency factor YidD"/>
    <property type="match status" value="1"/>
</dbReference>
<evidence type="ECO:0000313" key="2">
    <source>
        <dbReference type="EnsemblPlants" id="KQJ82966"/>
    </source>
</evidence>
<dbReference type="SMART" id="SM01234">
    <property type="entry name" value="Haemolytic"/>
    <property type="match status" value="1"/>
</dbReference>
<dbReference type="Pfam" id="PF01809">
    <property type="entry name" value="YidD"/>
    <property type="match status" value="1"/>
</dbReference>
<gene>
    <name evidence="1" type="ORF">BRADI_5g12336v3</name>
</gene>
<dbReference type="HAMAP" id="MF_00386">
    <property type="entry name" value="UPF0161_YidD"/>
    <property type="match status" value="1"/>
</dbReference>
<dbReference type="OrthoDB" id="1798at2759"/>
<reference evidence="2" key="3">
    <citation type="submission" date="2018-08" db="UniProtKB">
        <authorList>
            <consortium name="EnsemblPlants"/>
        </authorList>
    </citation>
    <scope>IDENTIFICATION</scope>
    <source>
        <strain evidence="2">cv. Bd21</strain>
    </source>
</reference>
<dbReference type="EMBL" id="CM000884">
    <property type="protein sequence ID" value="KQJ82966.1"/>
    <property type="molecule type" value="Genomic_DNA"/>
</dbReference>
<organism evidence="1">
    <name type="scientific">Brachypodium distachyon</name>
    <name type="common">Purple false brome</name>
    <name type="synonym">Trachynia distachya</name>
    <dbReference type="NCBI Taxonomy" id="15368"/>
    <lineage>
        <taxon>Eukaryota</taxon>
        <taxon>Viridiplantae</taxon>
        <taxon>Streptophyta</taxon>
        <taxon>Embryophyta</taxon>
        <taxon>Tracheophyta</taxon>
        <taxon>Spermatophyta</taxon>
        <taxon>Magnoliopsida</taxon>
        <taxon>Liliopsida</taxon>
        <taxon>Poales</taxon>
        <taxon>Poaceae</taxon>
        <taxon>BOP clade</taxon>
        <taxon>Pooideae</taxon>
        <taxon>Stipodae</taxon>
        <taxon>Brachypodieae</taxon>
        <taxon>Brachypodium</taxon>
    </lineage>
</organism>
<dbReference type="EnsemblPlants" id="KQJ82966">
    <property type="protein sequence ID" value="KQJ82966"/>
    <property type="gene ID" value="BRADI_5g12336v3"/>
</dbReference>
<reference evidence="1" key="2">
    <citation type="submission" date="2017-06" db="EMBL/GenBank/DDBJ databases">
        <title>WGS assembly of Brachypodium distachyon.</title>
        <authorList>
            <consortium name="The International Brachypodium Initiative"/>
            <person name="Lucas S."/>
            <person name="Harmon-Smith M."/>
            <person name="Lail K."/>
            <person name="Tice H."/>
            <person name="Grimwood J."/>
            <person name="Bruce D."/>
            <person name="Barry K."/>
            <person name="Shu S."/>
            <person name="Lindquist E."/>
            <person name="Wang M."/>
            <person name="Pitluck S."/>
            <person name="Vogel J.P."/>
            <person name="Garvin D.F."/>
            <person name="Mockler T.C."/>
            <person name="Schmutz J."/>
            <person name="Rokhsar D."/>
            <person name="Bevan M.W."/>
        </authorList>
    </citation>
    <scope>NUCLEOTIDE SEQUENCE</scope>
    <source>
        <strain evidence="1">Bd21</strain>
    </source>
</reference>
<reference evidence="1 2" key="1">
    <citation type="journal article" date="2010" name="Nature">
        <title>Genome sequencing and analysis of the model grass Brachypodium distachyon.</title>
        <authorList>
            <consortium name="International Brachypodium Initiative"/>
        </authorList>
    </citation>
    <scope>NUCLEOTIDE SEQUENCE [LARGE SCALE GENOMIC DNA]</scope>
    <source>
        <strain evidence="1 2">Bd21</strain>
    </source>
</reference>
<dbReference type="PANTHER" id="PTHR33383:SF1">
    <property type="entry name" value="MEMBRANE PROTEIN INSERTION EFFICIENCY FACTOR-RELATED"/>
    <property type="match status" value="1"/>
</dbReference>
<dbReference type="InParanoid" id="A0A0Q3E5I2"/>
<dbReference type="ExpressionAtlas" id="A0A0Q3E5I2">
    <property type="expression patterns" value="baseline"/>
</dbReference>
<evidence type="ECO:0000313" key="3">
    <source>
        <dbReference type="Proteomes" id="UP000008810"/>
    </source>
</evidence>
<dbReference type="InterPro" id="IPR002696">
    <property type="entry name" value="Membr_insert_effic_factor_YidD"/>
</dbReference>